<dbReference type="EMBL" id="CAADFG010000019">
    <property type="protein sequence ID" value="VFJ90083.1"/>
    <property type="molecule type" value="Genomic_DNA"/>
</dbReference>
<gene>
    <name evidence="1" type="ORF">BECKH772A_GA0070896_1001917</name>
    <name evidence="2" type="ORF">BECKH772B_GA0070898_1001717</name>
    <name evidence="3" type="ORF">BECKH772C_GA0070978_1001817</name>
</gene>
<dbReference type="EMBL" id="CAADFJ010000018">
    <property type="protein sequence ID" value="VFJ98093.1"/>
    <property type="molecule type" value="Genomic_DNA"/>
</dbReference>
<protein>
    <submittedName>
        <fullName evidence="1">Uncharacterized protein</fullName>
    </submittedName>
</protein>
<reference evidence="1" key="1">
    <citation type="submission" date="2019-02" db="EMBL/GenBank/DDBJ databases">
        <authorList>
            <person name="Gruber-Vodicka R. H."/>
            <person name="Seah K. B. B."/>
        </authorList>
    </citation>
    <scope>NUCLEOTIDE SEQUENCE</scope>
    <source>
        <strain evidence="3">BECK_SA2B12</strain>
        <strain evidence="1">BECK_SA2B15</strain>
        <strain evidence="2">BECK_SA2B20</strain>
    </source>
</reference>
<organism evidence="1">
    <name type="scientific">Candidatus Kentrum eta</name>
    <dbReference type="NCBI Taxonomy" id="2126337"/>
    <lineage>
        <taxon>Bacteria</taxon>
        <taxon>Pseudomonadati</taxon>
        <taxon>Pseudomonadota</taxon>
        <taxon>Gammaproteobacteria</taxon>
        <taxon>Candidatus Kentrum</taxon>
    </lineage>
</organism>
<sequence length="42" mass="4827">MAYLSIIPIDIMAWLAVPMRFPTHFSVNPMGKTKNRTGNFMK</sequence>
<accession>A0A450UCJ3</accession>
<evidence type="ECO:0000313" key="3">
    <source>
        <dbReference type="EMBL" id="VFJ98093.1"/>
    </source>
</evidence>
<dbReference type="EMBL" id="CAADFI010000017">
    <property type="protein sequence ID" value="VFJ91402.1"/>
    <property type="molecule type" value="Genomic_DNA"/>
</dbReference>
<dbReference type="AlphaFoldDB" id="A0A450UCJ3"/>
<evidence type="ECO:0000313" key="2">
    <source>
        <dbReference type="EMBL" id="VFJ91402.1"/>
    </source>
</evidence>
<evidence type="ECO:0000313" key="1">
    <source>
        <dbReference type="EMBL" id="VFJ90083.1"/>
    </source>
</evidence>
<proteinExistence type="predicted"/>
<name>A0A450UCJ3_9GAMM</name>